<sequence>MQKAVDYLQGAKAAVNVRSASFADEAKLIGHFEKHGAEFGAKSSIEYLQVGKDIMQGGDKVQYLYKGEVRTGYVQFMGNSSRGDAKYGFVGTNSDGAITTIHVESGKSFWKMLNGDPKDKIIRPVP</sequence>
<evidence type="ECO:0000313" key="2">
    <source>
        <dbReference type="Proteomes" id="UP000240475"/>
    </source>
</evidence>
<gene>
    <name evidence="1" type="ORF">DA456_03715</name>
</gene>
<evidence type="ECO:0000313" key="1">
    <source>
        <dbReference type="EMBL" id="AVX22576.1"/>
    </source>
</evidence>
<reference evidence="1 2" key="1">
    <citation type="submission" date="2018-04" db="EMBL/GenBank/DDBJ databases">
        <authorList>
            <person name="Cha J.-S."/>
        </authorList>
    </citation>
    <scope>NUCLEOTIDE SEQUENCE [LARGE SCALE GENOMIC DNA]</scope>
    <source>
        <strain evidence="1 2">LMG5095</strain>
    </source>
</reference>
<dbReference type="EMBL" id="CP028490">
    <property type="protein sequence ID" value="AVX22576.1"/>
    <property type="molecule type" value="Genomic_DNA"/>
</dbReference>
<name>A0AAD0I784_PSESX</name>
<dbReference type="AlphaFoldDB" id="A0AAD0I784"/>
<accession>A0AAD0I784</accession>
<proteinExistence type="predicted"/>
<organism evidence="1 2">
    <name type="scientific">Pseudomonas syringae pv. atrofaciens</name>
    <dbReference type="NCBI Taxonomy" id="192087"/>
    <lineage>
        <taxon>Bacteria</taxon>
        <taxon>Pseudomonadati</taxon>
        <taxon>Pseudomonadota</taxon>
        <taxon>Gammaproteobacteria</taxon>
        <taxon>Pseudomonadales</taxon>
        <taxon>Pseudomonadaceae</taxon>
        <taxon>Pseudomonas</taxon>
        <taxon>Pseudomonas syringae</taxon>
    </lineage>
</organism>
<dbReference type="Proteomes" id="UP000240475">
    <property type="component" value="Chromosome"/>
</dbReference>
<protein>
    <submittedName>
        <fullName evidence="1">Uncharacterized protein</fullName>
    </submittedName>
</protein>